<keyword evidence="3" id="KW-1185">Reference proteome</keyword>
<dbReference type="RefSeq" id="WP_184665099.1">
    <property type="nucleotide sequence ID" value="NZ_JACHHB010000015.1"/>
</dbReference>
<feature type="transmembrane region" description="Helical" evidence="1">
    <location>
        <begin position="37"/>
        <end position="58"/>
    </location>
</feature>
<reference evidence="2 3" key="1">
    <citation type="submission" date="2020-08" db="EMBL/GenBank/DDBJ databases">
        <title>Genomic Encyclopedia of Type Strains, Phase IV (KMG-IV): sequencing the most valuable type-strain genomes for metagenomic binning, comparative biology and taxonomic classification.</title>
        <authorList>
            <person name="Goeker M."/>
        </authorList>
    </citation>
    <scope>NUCLEOTIDE SEQUENCE [LARGE SCALE GENOMIC DNA]</scope>
    <source>
        <strain evidence="2 3">DSM 24696</strain>
    </source>
</reference>
<keyword evidence="1" id="KW-0812">Transmembrane</keyword>
<accession>A0A840QT37</accession>
<feature type="transmembrane region" description="Helical" evidence="1">
    <location>
        <begin position="118"/>
        <end position="138"/>
    </location>
</feature>
<sequence>MVEALWLYITVFVMAATPWLEILFVIPIGIGLGLHPIGVAIVSLIGNLLPLFLIVYFINKILNSRMYQRWMTKRKQKKAAKRTVQSSVDGGEAVVQNQSTARGDKAKAIFEKYGLPGLAISGPAITGIHLAAIIALSLKANRSAVIFWMTGSLTLWTVILTYASYHGIDWMTDWLQ</sequence>
<proteinExistence type="predicted"/>
<dbReference type="EMBL" id="JACHHB010000015">
    <property type="protein sequence ID" value="MBB5174692.1"/>
    <property type="molecule type" value="Genomic_DNA"/>
</dbReference>
<dbReference type="Pfam" id="PF06695">
    <property type="entry name" value="Sm_multidrug_ex"/>
    <property type="match status" value="1"/>
</dbReference>
<name>A0A840QT37_9BACI</name>
<organism evidence="2 3">
    <name type="scientific">Texcoconibacillus texcoconensis</name>
    <dbReference type="NCBI Taxonomy" id="1095777"/>
    <lineage>
        <taxon>Bacteria</taxon>
        <taxon>Bacillati</taxon>
        <taxon>Bacillota</taxon>
        <taxon>Bacilli</taxon>
        <taxon>Bacillales</taxon>
        <taxon>Bacillaceae</taxon>
        <taxon>Texcoconibacillus</taxon>
    </lineage>
</organism>
<evidence type="ECO:0000313" key="3">
    <source>
        <dbReference type="Proteomes" id="UP000551878"/>
    </source>
</evidence>
<comment type="caution">
    <text evidence="2">The sequence shown here is derived from an EMBL/GenBank/DDBJ whole genome shotgun (WGS) entry which is preliminary data.</text>
</comment>
<dbReference type="AlphaFoldDB" id="A0A840QT37"/>
<feature type="transmembrane region" description="Helical" evidence="1">
    <location>
        <begin position="145"/>
        <end position="165"/>
    </location>
</feature>
<protein>
    <submittedName>
        <fullName evidence="2">Putative membrane protein</fullName>
    </submittedName>
</protein>
<feature type="transmembrane region" description="Helical" evidence="1">
    <location>
        <begin position="6"/>
        <end position="30"/>
    </location>
</feature>
<keyword evidence="1" id="KW-0472">Membrane</keyword>
<evidence type="ECO:0000313" key="2">
    <source>
        <dbReference type="EMBL" id="MBB5174692.1"/>
    </source>
</evidence>
<evidence type="ECO:0000256" key="1">
    <source>
        <dbReference type="SAM" id="Phobius"/>
    </source>
</evidence>
<dbReference type="InterPro" id="IPR009577">
    <property type="entry name" value="Sm_multidrug_ex"/>
</dbReference>
<keyword evidence="1" id="KW-1133">Transmembrane helix</keyword>
<dbReference type="Proteomes" id="UP000551878">
    <property type="component" value="Unassembled WGS sequence"/>
</dbReference>
<gene>
    <name evidence="2" type="ORF">HNQ41_002909</name>
</gene>